<gene>
    <name evidence="3" type="ORF">AX245_06235</name>
    <name evidence="2" type="ORF">WA45_03100</name>
</gene>
<organism evidence="3 5">
    <name type="scientific">Streptococcus agalactiae</name>
    <dbReference type="NCBI Taxonomy" id="1311"/>
    <lineage>
        <taxon>Bacteria</taxon>
        <taxon>Bacillati</taxon>
        <taxon>Bacillota</taxon>
        <taxon>Bacilli</taxon>
        <taxon>Lactobacillales</taxon>
        <taxon>Streptococcaceae</taxon>
        <taxon>Streptococcus</taxon>
    </lineage>
</organism>
<evidence type="ECO:0000256" key="1">
    <source>
        <dbReference type="SAM" id="Phobius"/>
    </source>
</evidence>
<reference evidence="3 5" key="2">
    <citation type="journal article" date="2016" name="Sci. Rep.">
        <title>Serotype IV Streptococcus agalactiae ST-452 has arisen from large genomic recombination events between CC23 and the hypervirulent CC17 lineages.</title>
        <authorList>
            <person name="Campisi E."/>
            <person name="Rinaudo C.D."/>
            <person name="Donati C."/>
            <person name="Barucco M."/>
            <person name="Torricelli G."/>
            <person name="Edwards M.S."/>
            <person name="Baker C.J."/>
            <person name="Margarit I."/>
            <person name="Rosini R."/>
        </authorList>
    </citation>
    <scope>NUCLEOTIDE SEQUENCE [LARGE SCALE GENOMIC DNA]</scope>
    <source>
        <strain evidence="3 5">CZ-PW-140</strain>
    </source>
</reference>
<dbReference type="Proteomes" id="UP000093122">
    <property type="component" value="Unassembled WGS sequence"/>
</dbReference>
<dbReference type="RefSeq" id="WP_001079802.1">
    <property type="nucleotide sequence ID" value="NZ_AP018935.1"/>
</dbReference>
<feature type="transmembrane region" description="Helical" evidence="1">
    <location>
        <begin position="86"/>
        <end position="109"/>
    </location>
</feature>
<feature type="transmembrane region" description="Helical" evidence="1">
    <location>
        <begin position="121"/>
        <end position="139"/>
    </location>
</feature>
<reference evidence="2 4" key="1">
    <citation type="journal article" date="2015" name="PLoS ONE">
        <title>Genomic analysis reveals the molecular basis for capsule loss in the group B streptococcus population.</title>
        <authorList>
            <consortium name="DEVANI Consortium"/>
            <person name="Rosini R."/>
            <person name="Campisi E."/>
            <person name="De Chiara M."/>
            <person name="Tettelin H."/>
            <person name="Rinaudo D."/>
            <person name="Toniolo C."/>
            <person name="Metruccio M."/>
            <person name="Guidotti S."/>
            <person name="Sorensen U.B."/>
            <person name="Kilian M."/>
            <person name="Ramirez M."/>
            <person name="Janulczyk R."/>
            <person name="Donati C."/>
            <person name="Grandi G."/>
            <person name="Margarit I."/>
        </authorList>
    </citation>
    <scope>NUCLEOTIDE SEQUENCE [LARGE SCALE GENOMIC DNA]</scope>
    <source>
        <strain evidence="2 4">ES-PW-063</strain>
    </source>
</reference>
<accession>A0A0E1EEK6</accession>
<feature type="transmembrane region" description="Helical" evidence="1">
    <location>
        <begin position="196"/>
        <end position="214"/>
    </location>
</feature>
<comment type="caution">
    <text evidence="3">The sequence shown here is derived from an EMBL/GenBank/DDBJ whole genome shotgun (WGS) entry which is preliminary data.</text>
</comment>
<evidence type="ECO:0000313" key="5">
    <source>
        <dbReference type="Proteomes" id="UP000093122"/>
    </source>
</evidence>
<dbReference type="EMBL" id="MAWT01000005">
    <property type="protein sequence ID" value="OCM72488.1"/>
    <property type="molecule type" value="Genomic_DNA"/>
</dbReference>
<dbReference type="Proteomes" id="UP000035174">
    <property type="component" value="Unassembled WGS sequence"/>
</dbReference>
<name>A0A0E1EEK6_STRAG</name>
<evidence type="ECO:0000313" key="3">
    <source>
        <dbReference type="EMBL" id="OCM72488.1"/>
    </source>
</evidence>
<feature type="transmembrane region" description="Helical" evidence="1">
    <location>
        <begin position="272"/>
        <end position="292"/>
    </location>
</feature>
<feature type="transmembrane region" description="Helical" evidence="1">
    <location>
        <begin position="248"/>
        <end position="266"/>
    </location>
</feature>
<evidence type="ECO:0000313" key="2">
    <source>
        <dbReference type="EMBL" id="KLJ30329.1"/>
    </source>
</evidence>
<keyword evidence="1" id="KW-0472">Membrane</keyword>
<dbReference type="EMBL" id="LCVB01000017">
    <property type="protein sequence ID" value="KLJ30329.1"/>
    <property type="molecule type" value="Genomic_DNA"/>
</dbReference>
<proteinExistence type="predicted"/>
<sequence>MNRIINRDILPRISKISKNNKEKDLLSIAYITWLIFIIFALGVVTVNDLKPMFNQLIVNLLNIYYYMEAFILGMDSYLQYNLPYSFDFWSIFVEAINLFVKVFLIAFIPSVIRKVLKKESFFNEVVILLGAIVTIIVSFHLYLEILIVVGLILLLIAFVSIGKNRVYNFVQNLNYFEEVIWNYFEENPVKIKEKSLIIKFLLTISFVFVIDFAMVRLLNFNIKFSTILACSAILLAWLYQNKSVTEPFLLKKLVIYFIFFIATLIGNLKNELSILETPLLFISIFFTMDRIIALSKEMRDLIISKSILFYYDHENIKPSILLSEIKEIKYLENVDIGELELVRQMVIRLRLELEEEFLILSDIYMKNGYEKYIQFVQGNVYFINLELDKIPNYTNLKLILESIFDHNNQKIFIPKLYEEYIYILISLGEVEKAKEILKEVSDYLTEESLNYFEKEYDKAKGSN</sequence>
<protein>
    <submittedName>
        <fullName evidence="2">Membrane protein</fullName>
    </submittedName>
</protein>
<dbReference type="AlphaFoldDB" id="A0A0E1EEK6"/>
<feature type="transmembrane region" description="Helical" evidence="1">
    <location>
        <begin position="220"/>
        <end position="239"/>
    </location>
</feature>
<keyword evidence="1" id="KW-1133">Transmembrane helix</keyword>
<dbReference type="KEGG" id="sage:EN72_00405"/>
<feature type="transmembrane region" description="Helical" evidence="1">
    <location>
        <begin position="25"/>
        <end position="44"/>
    </location>
</feature>
<feature type="transmembrane region" description="Helical" evidence="1">
    <location>
        <begin position="145"/>
        <end position="162"/>
    </location>
</feature>
<keyword evidence="1" id="KW-0812">Transmembrane</keyword>
<evidence type="ECO:0000313" key="4">
    <source>
        <dbReference type="Proteomes" id="UP000035174"/>
    </source>
</evidence>